<feature type="transmembrane region" description="Helical" evidence="1">
    <location>
        <begin position="12"/>
        <end position="29"/>
    </location>
</feature>
<dbReference type="Proteomes" id="UP000027154">
    <property type="component" value="Unassembled WGS sequence"/>
</dbReference>
<evidence type="ECO:0008006" key="4">
    <source>
        <dbReference type="Google" id="ProtNLM"/>
    </source>
</evidence>
<gene>
    <name evidence="2" type="ORF">DC53_21010</name>
</gene>
<keyword evidence="1" id="KW-1133">Transmembrane helix</keyword>
<reference evidence="2 3" key="1">
    <citation type="submission" date="2014-04" db="EMBL/GenBank/DDBJ databases">
        <title>Pseudoalteromonas galatheae sp. nov., isolated from a deep-sea polychaete near Canal Concepcion, Chile.</title>
        <authorList>
            <person name="Machado H.R."/>
            <person name="Gram L."/>
            <person name="Vynne N.G."/>
        </authorList>
    </citation>
    <scope>NUCLEOTIDE SEQUENCE [LARGE SCALE GENOMIC DNA]</scope>
    <source>
        <strain evidence="2 3">KMM216</strain>
    </source>
</reference>
<evidence type="ECO:0000256" key="1">
    <source>
        <dbReference type="SAM" id="Phobius"/>
    </source>
</evidence>
<protein>
    <recommendedName>
        <fullName evidence="4">DUF3592 domain-containing protein</fullName>
    </recommendedName>
</protein>
<name>A0ABD3Y340_9GAMM</name>
<sequence>MEAFLTKYGSWFFITFMVLGVIPILRYDTILNEPFIFAFDYLTIPVLLIAYFLYFTKFPKYRKLAGDFKGCLWVFMLCCLFILMSQGYVMYVNATFGTQLNTKLEGEIVELDIYSSTKGGTSYYVYIDNPVRGEILQLDVSKRHFNKLKEGQQYSETWKTGSLGILYR</sequence>
<proteinExistence type="predicted"/>
<accession>A0ABD3Y340</accession>
<dbReference type="AlphaFoldDB" id="A0ABD3Y340"/>
<keyword evidence="1" id="KW-0812">Transmembrane</keyword>
<evidence type="ECO:0000313" key="3">
    <source>
        <dbReference type="Proteomes" id="UP000027154"/>
    </source>
</evidence>
<evidence type="ECO:0000313" key="2">
    <source>
        <dbReference type="EMBL" id="KDC47642.1"/>
    </source>
</evidence>
<organism evidence="2 3">
    <name type="scientific">Pseudoalteromonas fuliginea</name>
    <dbReference type="NCBI Taxonomy" id="1872678"/>
    <lineage>
        <taxon>Bacteria</taxon>
        <taxon>Pseudomonadati</taxon>
        <taxon>Pseudomonadota</taxon>
        <taxon>Gammaproteobacteria</taxon>
        <taxon>Alteromonadales</taxon>
        <taxon>Pseudoalteromonadaceae</taxon>
        <taxon>Pseudoalteromonas</taxon>
    </lineage>
</organism>
<dbReference type="RefSeq" id="WP_033032326.1">
    <property type="nucleotide sequence ID" value="NZ_JJNZ01000128.1"/>
</dbReference>
<feature type="transmembrane region" description="Helical" evidence="1">
    <location>
        <begin position="35"/>
        <end position="56"/>
    </location>
</feature>
<comment type="caution">
    <text evidence="2">The sequence shown here is derived from an EMBL/GenBank/DDBJ whole genome shotgun (WGS) entry which is preliminary data.</text>
</comment>
<keyword evidence="1" id="KW-0472">Membrane</keyword>
<dbReference type="EMBL" id="JJNZ01000128">
    <property type="protein sequence ID" value="KDC47642.1"/>
    <property type="molecule type" value="Genomic_DNA"/>
</dbReference>
<feature type="transmembrane region" description="Helical" evidence="1">
    <location>
        <begin position="68"/>
        <end position="91"/>
    </location>
</feature>